<reference evidence="1 2" key="1">
    <citation type="journal article" date="2023" name="Nucleic Acids Res.">
        <title>The hologenome of Daphnia magna reveals possible DNA methylation and microbiome-mediated evolution of the host genome.</title>
        <authorList>
            <person name="Chaturvedi A."/>
            <person name="Li X."/>
            <person name="Dhandapani V."/>
            <person name="Marshall H."/>
            <person name="Kissane S."/>
            <person name="Cuenca-Cambronero M."/>
            <person name="Asole G."/>
            <person name="Calvet F."/>
            <person name="Ruiz-Romero M."/>
            <person name="Marangio P."/>
            <person name="Guigo R."/>
            <person name="Rago D."/>
            <person name="Mirbahai L."/>
            <person name="Eastwood N."/>
            <person name="Colbourne J.K."/>
            <person name="Zhou J."/>
            <person name="Mallon E."/>
            <person name="Orsini L."/>
        </authorList>
    </citation>
    <scope>NUCLEOTIDE SEQUENCE [LARGE SCALE GENOMIC DNA]</scope>
    <source>
        <strain evidence="1">LRV0_1</strain>
    </source>
</reference>
<protein>
    <submittedName>
        <fullName evidence="1">Uncharacterized protein</fullName>
    </submittedName>
</protein>
<comment type="caution">
    <text evidence="1">The sequence shown here is derived from an EMBL/GenBank/DDBJ whole genome shotgun (WGS) entry which is preliminary data.</text>
</comment>
<proteinExistence type="predicted"/>
<name>A0ABR0AAS1_9CRUS</name>
<accession>A0ABR0AAS1</accession>
<keyword evidence="2" id="KW-1185">Reference proteome</keyword>
<gene>
    <name evidence="1" type="ORF">OUZ56_007664</name>
</gene>
<evidence type="ECO:0000313" key="1">
    <source>
        <dbReference type="EMBL" id="KAK4022184.1"/>
    </source>
</evidence>
<organism evidence="1 2">
    <name type="scientific">Daphnia magna</name>
    <dbReference type="NCBI Taxonomy" id="35525"/>
    <lineage>
        <taxon>Eukaryota</taxon>
        <taxon>Metazoa</taxon>
        <taxon>Ecdysozoa</taxon>
        <taxon>Arthropoda</taxon>
        <taxon>Crustacea</taxon>
        <taxon>Branchiopoda</taxon>
        <taxon>Diplostraca</taxon>
        <taxon>Cladocera</taxon>
        <taxon>Anomopoda</taxon>
        <taxon>Daphniidae</taxon>
        <taxon>Daphnia</taxon>
    </lineage>
</organism>
<dbReference type="Proteomes" id="UP001234178">
    <property type="component" value="Unassembled WGS sequence"/>
</dbReference>
<evidence type="ECO:0000313" key="2">
    <source>
        <dbReference type="Proteomes" id="UP001234178"/>
    </source>
</evidence>
<dbReference type="EMBL" id="JAOYFB010000037">
    <property type="protein sequence ID" value="KAK4022184.1"/>
    <property type="molecule type" value="Genomic_DNA"/>
</dbReference>
<sequence>MISSLSAAPPPKTSYTNNNFIPPCFVFFLTFPPSAFIPQQQKYPVRKIEEDIMRSSMSFPGRGTGKGVIPELREVVILPFPTLPIPHVRKASRCGICRSNRLSPAASNIGVFTETPAEMPSTLFTVTRECAPESMRNSFRLLGGTYVTVKKEIAESRARFLTSYFFVSSDGRSAYLII</sequence>